<dbReference type="InterPro" id="IPR051502">
    <property type="entry name" value="RLP_Defense_Trigger"/>
</dbReference>
<gene>
    <name evidence="15" type="ORF">CICLE_v100136032mg</name>
</gene>
<keyword evidence="9 14" id="KW-1133">Transmembrane helix</keyword>
<reference evidence="15 16" key="1">
    <citation type="submission" date="2013-10" db="EMBL/GenBank/DDBJ databases">
        <authorList>
            <consortium name="International Citrus Genome Consortium"/>
            <person name="Jenkins J."/>
            <person name="Schmutz J."/>
            <person name="Prochnik S."/>
            <person name="Rokhsar D."/>
            <person name="Gmitter F."/>
            <person name="Ollitrault P."/>
            <person name="Machado M."/>
            <person name="Talon M."/>
            <person name="Wincker P."/>
            <person name="Jaillon O."/>
            <person name="Morgante M."/>
        </authorList>
    </citation>
    <scope>NUCLEOTIDE SEQUENCE</scope>
    <source>
        <strain evidence="16">cv. Clemenules</strain>
    </source>
</reference>
<evidence type="ECO:0000256" key="13">
    <source>
        <dbReference type="ARBA" id="ARBA00037847"/>
    </source>
</evidence>
<organism evidence="15 16">
    <name type="scientific">Citrus clementina</name>
    <name type="common">Clementine</name>
    <name type="synonym">Citrus deliciosa x Citrus sinensis</name>
    <dbReference type="NCBI Taxonomy" id="85681"/>
    <lineage>
        <taxon>Eukaryota</taxon>
        <taxon>Viridiplantae</taxon>
        <taxon>Streptophyta</taxon>
        <taxon>Embryophyta</taxon>
        <taxon>Tracheophyta</taxon>
        <taxon>Spermatophyta</taxon>
        <taxon>Magnoliopsida</taxon>
        <taxon>eudicotyledons</taxon>
        <taxon>Gunneridae</taxon>
        <taxon>Pentapetalae</taxon>
        <taxon>rosids</taxon>
        <taxon>malvids</taxon>
        <taxon>Sapindales</taxon>
        <taxon>Rutaceae</taxon>
        <taxon>Aurantioideae</taxon>
        <taxon>Citrus</taxon>
    </lineage>
</organism>
<sequence length="365" mass="40461">IGNLTYLQVIDLSHNMLSGSIPLNIVGCFQLLALIVNNNNLSGEIQPELDALDSLKILDISNNQISGEIPLTLAGLKSLEIVDFSSNNLSGSLNDAITKWTNLKYFSIARNKLSGNLPNWLFSFQAIQMMDFSTNKFMGFIPDGNFNFSLNFNKSDIGRSMPAKSFVLPRSMVIRISVTAIDTNELSFNYQLFSAVGMDLSDNLLHGTIPKGLFQLQGLEYLNLSFNFLDGQVPGLYRLRSLRALDLSHNSLTGQIPGNISSLQELTLLNLSYNSFSGFVPWKQGYQKFPGAFAGNPNLCLESSHGECNRTSLPLVPGKTLREEMTEGPISIWAFCLSFFVSFYLGVVALFCSARTRRYILQTKV</sequence>
<dbReference type="OMA" id="PDLCVEY"/>
<evidence type="ECO:0000256" key="12">
    <source>
        <dbReference type="ARBA" id="ARBA00023180"/>
    </source>
</evidence>
<keyword evidence="5" id="KW-0433">Leucine-rich repeat</keyword>
<dbReference type="AlphaFoldDB" id="V4S352"/>
<evidence type="ECO:0000256" key="5">
    <source>
        <dbReference type="ARBA" id="ARBA00022614"/>
    </source>
</evidence>
<evidence type="ECO:0000256" key="14">
    <source>
        <dbReference type="SAM" id="Phobius"/>
    </source>
</evidence>
<evidence type="ECO:0000256" key="2">
    <source>
        <dbReference type="ARBA" id="ARBA00004479"/>
    </source>
</evidence>
<evidence type="ECO:0000256" key="9">
    <source>
        <dbReference type="ARBA" id="ARBA00022989"/>
    </source>
</evidence>
<keyword evidence="10 14" id="KW-0472">Membrane</keyword>
<dbReference type="InParanoid" id="V4S352"/>
<evidence type="ECO:0000313" key="15">
    <source>
        <dbReference type="EMBL" id="ESR41808.1"/>
    </source>
</evidence>
<evidence type="ECO:0000256" key="11">
    <source>
        <dbReference type="ARBA" id="ARBA00023170"/>
    </source>
</evidence>
<dbReference type="PRINTS" id="PR00019">
    <property type="entry name" value="LEURICHRPT"/>
</dbReference>
<accession>V4S352</accession>
<dbReference type="SUPFAM" id="SSF52047">
    <property type="entry name" value="RNI-like"/>
    <property type="match status" value="1"/>
</dbReference>
<dbReference type="EMBL" id="KI536861">
    <property type="protein sequence ID" value="ESR41808.1"/>
    <property type="molecule type" value="Genomic_DNA"/>
</dbReference>
<keyword evidence="8" id="KW-0677">Repeat</keyword>
<dbReference type="GO" id="GO:0005886">
    <property type="term" value="C:plasma membrane"/>
    <property type="evidence" value="ECO:0007669"/>
    <property type="project" value="UniProtKB-SubCell"/>
</dbReference>
<dbReference type="Pfam" id="PF00560">
    <property type="entry name" value="LRR_1"/>
    <property type="match status" value="3"/>
</dbReference>
<dbReference type="InterPro" id="IPR032675">
    <property type="entry name" value="LRR_dom_sf"/>
</dbReference>
<name>V4S352_CITCL</name>
<evidence type="ECO:0000256" key="8">
    <source>
        <dbReference type="ARBA" id="ARBA00022737"/>
    </source>
</evidence>
<evidence type="ECO:0000256" key="3">
    <source>
        <dbReference type="ARBA" id="ARBA00009592"/>
    </source>
</evidence>
<keyword evidence="6 14" id="KW-0812">Transmembrane</keyword>
<dbReference type="Gene3D" id="3.80.10.10">
    <property type="entry name" value="Ribonuclease Inhibitor"/>
    <property type="match status" value="1"/>
</dbReference>
<dbReference type="PANTHER" id="PTHR48062:SF52">
    <property type="entry name" value="RECEPTOR-LIKE PROTEIN 8-RELATED"/>
    <property type="match status" value="1"/>
</dbReference>
<keyword evidence="4" id="KW-1003">Cell membrane</keyword>
<protein>
    <recommendedName>
        <fullName evidence="17">Leucine-rich repeat-containing N-terminal plant-type domain-containing protein</fullName>
    </recommendedName>
</protein>
<keyword evidence="7" id="KW-0732">Signal</keyword>
<dbReference type="FunFam" id="3.80.10.10:FF:000041">
    <property type="entry name" value="LRR receptor-like serine/threonine-protein kinase ERECTA"/>
    <property type="match status" value="1"/>
</dbReference>
<evidence type="ECO:0008006" key="17">
    <source>
        <dbReference type="Google" id="ProtNLM"/>
    </source>
</evidence>
<evidence type="ECO:0000256" key="1">
    <source>
        <dbReference type="ARBA" id="ARBA00004236"/>
    </source>
</evidence>
<evidence type="ECO:0000256" key="6">
    <source>
        <dbReference type="ARBA" id="ARBA00022692"/>
    </source>
</evidence>
<dbReference type="eggNOG" id="KOG0619">
    <property type="taxonomic scope" value="Eukaryota"/>
</dbReference>
<evidence type="ECO:0000256" key="10">
    <source>
        <dbReference type="ARBA" id="ARBA00023136"/>
    </source>
</evidence>
<keyword evidence="12" id="KW-0325">Glycoprotein</keyword>
<dbReference type="KEGG" id="cic:CICLE_v100136032m"/>
<dbReference type="InterPro" id="IPR001611">
    <property type="entry name" value="Leu-rich_rpt"/>
</dbReference>
<comment type="similarity">
    <text evidence="3">Belongs to the RLP family.</text>
</comment>
<dbReference type="PROSITE" id="PS51450">
    <property type="entry name" value="LRR"/>
    <property type="match status" value="2"/>
</dbReference>
<dbReference type="Gramene" id="ESR41808">
    <property type="protein sequence ID" value="ESR41808"/>
    <property type="gene ID" value="CICLE_v100136032mg"/>
</dbReference>
<comment type="subcellular location">
    <subcellularLocation>
        <location evidence="1">Cell membrane</location>
    </subcellularLocation>
    <subcellularLocation>
        <location evidence="13">Endomembrane system</location>
        <topology evidence="13">Single-pass membrane protein</topology>
    </subcellularLocation>
    <subcellularLocation>
        <location evidence="2">Membrane</location>
        <topology evidence="2">Single-pass type I membrane protein</topology>
    </subcellularLocation>
</comment>
<dbReference type="STRING" id="85681.V4S352"/>
<dbReference type="FunFam" id="3.80.10.10:FF:001678">
    <property type="entry name" value="Calmodulin-binding receptor kinase CaMRLK"/>
    <property type="match status" value="1"/>
</dbReference>
<dbReference type="InterPro" id="IPR025875">
    <property type="entry name" value="Leu-rich_rpt_4"/>
</dbReference>
<evidence type="ECO:0000256" key="7">
    <source>
        <dbReference type="ARBA" id="ARBA00022729"/>
    </source>
</evidence>
<dbReference type="SMART" id="SM00369">
    <property type="entry name" value="LRR_TYP"/>
    <property type="match status" value="4"/>
</dbReference>
<dbReference type="Proteomes" id="UP000030687">
    <property type="component" value="Unassembled WGS sequence"/>
</dbReference>
<dbReference type="InterPro" id="IPR003591">
    <property type="entry name" value="Leu-rich_rpt_typical-subtyp"/>
</dbReference>
<dbReference type="Pfam" id="PF12799">
    <property type="entry name" value="LRR_4"/>
    <property type="match status" value="1"/>
</dbReference>
<evidence type="ECO:0000256" key="4">
    <source>
        <dbReference type="ARBA" id="ARBA00022475"/>
    </source>
</evidence>
<proteinExistence type="inferred from homology"/>
<dbReference type="PANTHER" id="PTHR48062">
    <property type="entry name" value="RECEPTOR-LIKE PROTEIN 14"/>
    <property type="match status" value="1"/>
</dbReference>
<keyword evidence="11" id="KW-0675">Receptor</keyword>
<feature type="non-terminal residue" evidence="15">
    <location>
        <position position="1"/>
    </location>
</feature>
<keyword evidence="16" id="KW-1185">Reference proteome</keyword>
<feature type="transmembrane region" description="Helical" evidence="14">
    <location>
        <begin position="330"/>
        <end position="352"/>
    </location>
</feature>
<evidence type="ECO:0000313" key="16">
    <source>
        <dbReference type="Proteomes" id="UP000030687"/>
    </source>
</evidence>
<dbReference type="OrthoDB" id="1394818at2759"/>